<gene>
    <name evidence="3" type="ORF">LAL4801_03414</name>
</gene>
<sequence>MTGIWIAAGLCAAGVVAYIVYCLRRLGTPTKGASIDRSMRPGTALVVIDVQEDFTRNTGKHAFDPGQRDAVLAEIGRQVEAHRMAGHQVAFVKNVFRDWPVIVAMKMSAGGIGTPGRDGLKLDRTLAVGNAPVFEKSIGDSFSSPQFEAWLEEKRIGRLVLVGLDACHCVQLTAKGALNRGYDVEIRDPATLTTTPDRWTDLKGELGKLGAAFA</sequence>
<dbReference type="OrthoDB" id="9807387at2"/>
<dbReference type="InterPro" id="IPR036380">
    <property type="entry name" value="Isochorismatase-like_sf"/>
</dbReference>
<dbReference type="GO" id="GO:0016787">
    <property type="term" value="F:hydrolase activity"/>
    <property type="evidence" value="ECO:0007669"/>
    <property type="project" value="UniProtKB-KW"/>
</dbReference>
<dbReference type="InterPro" id="IPR000868">
    <property type="entry name" value="Isochorismatase-like_dom"/>
</dbReference>
<evidence type="ECO:0000313" key="4">
    <source>
        <dbReference type="Proteomes" id="UP000048926"/>
    </source>
</evidence>
<keyword evidence="4" id="KW-1185">Reference proteome</keyword>
<dbReference type="CDD" id="cd00431">
    <property type="entry name" value="cysteine_hydrolases"/>
    <property type="match status" value="1"/>
</dbReference>
<proteinExistence type="predicted"/>
<evidence type="ECO:0000259" key="2">
    <source>
        <dbReference type="Pfam" id="PF00857"/>
    </source>
</evidence>
<accession>A0A0M6Y6P5</accession>
<dbReference type="RefSeq" id="WP_055657849.1">
    <property type="nucleotide sequence ID" value="NZ_CXST01000002.1"/>
</dbReference>
<dbReference type="EMBL" id="CXST01000002">
    <property type="protein sequence ID" value="CTQ44967.1"/>
    <property type="molecule type" value="Genomic_DNA"/>
</dbReference>
<reference evidence="4" key="1">
    <citation type="submission" date="2015-07" db="EMBL/GenBank/DDBJ databases">
        <authorList>
            <person name="Rodrigo-Torres Lidia"/>
            <person name="Arahal R.David."/>
        </authorList>
    </citation>
    <scope>NUCLEOTIDE SEQUENCE [LARGE SCALE GENOMIC DNA]</scope>
    <source>
        <strain evidence="4">CECT 4801</strain>
    </source>
</reference>
<dbReference type="PANTHER" id="PTHR43540">
    <property type="entry name" value="PEROXYUREIDOACRYLATE/UREIDOACRYLATE AMIDOHYDROLASE-RELATED"/>
    <property type="match status" value="1"/>
</dbReference>
<feature type="domain" description="Isochorismatase-like" evidence="2">
    <location>
        <begin position="43"/>
        <end position="200"/>
    </location>
</feature>
<dbReference type="STRING" id="187304.B0E33_06280"/>
<name>A0A0M6Y6P5_9HYPH</name>
<dbReference type="Pfam" id="PF00857">
    <property type="entry name" value="Isochorismatase"/>
    <property type="match status" value="1"/>
</dbReference>
<dbReference type="AlphaFoldDB" id="A0A0M6Y6P5"/>
<evidence type="ECO:0000313" key="3">
    <source>
        <dbReference type="EMBL" id="CTQ44967.1"/>
    </source>
</evidence>
<protein>
    <submittedName>
        <fullName evidence="3">Nicotinamidase/pyrazinamidase</fullName>
    </submittedName>
</protein>
<keyword evidence="1" id="KW-0378">Hydrolase</keyword>
<organism evidence="3 4">
    <name type="scientific">Roseibium aggregatum</name>
    <dbReference type="NCBI Taxonomy" id="187304"/>
    <lineage>
        <taxon>Bacteria</taxon>
        <taxon>Pseudomonadati</taxon>
        <taxon>Pseudomonadota</taxon>
        <taxon>Alphaproteobacteria</taxon>
        <taxon>Hyphomicrobiales</taxon>
        <taxon>Stappiaceae</taxon>
        <taxon>Roseibium</taxon>
    </lineage>
</organism>
<dbReference type="Gene3D" id="3.40.50.850">
    <property type="entry name" value="Isochorismatase-like"/>
    <property type="match status" value="1"/>
</dbReference>
<dbReference type="InterPro" id="IPR050272">
    <property type="entry name" value="Isochorismatase-like_hydrls"/>
</dbReference>
<evidence type="ECO:0000256" key="1">
    <source>
        <dbReference type="ARBA" id="ARBA00022801"/>
    </source>
</evidence>
<dbReference type="SUPFAM" id="SSF52499">
    <property type="entry name" value="Isochorismatase-like hydrolases"/>
    <property type="match status" value="1"/>
</dbReference>
<dbReference type="Proteomes" id="UP000048926">
    <property type="component" value="Unassembled WGS sequence"/>
</dbReference>